<gene>
    <name evidence="2" type="ORF">H9637_09905</name>
</gene>
<proteinExistence type="predicted"/>
<dbReference type="InterPro" id="IPR050266">
    <property type="entry name" value="AB_hydrolase_sf"/>
</dbReference>
<dbReference type="Proteomes" id="UP000627166">
    <property type="component" value="Unassembled WGS sequence"/>
</dbReference>
<keyword evidence="3" id="KW-1185">Reference proteome</keyword>
<dbReference type="GO" id="GO:0016787">
    <property type="term" value="F:hydrolase activity"/>
    <property type="evidence" value="ECO:0007669"/>
    <property type="project" value="UniProtKB-KW"/>
</dbReference>
<dbReference type="InterPro" id="IPR029058">
    <property type="entry name" value="AB_hydrolase_fold"/>
</dbReference>
<dbReference type="RefSeq" id="WP_191740313.1">
    <property type="nucleotide sequence ID" value="NZ_JACSQB010000074.1"/>
</dbReference>
<comment type="caution">
    <text evidence="2">The sequence shown here is derived from an EMBL/GenBank/DDBJ whole genome shotgun (WGS) entry which is preliminary data.</text>
</comment>
<evidence type="ECO:0000259" key="1">
    <source>
        <dbReference type="Pfam" id="PF00561"/>
    </source>
</evidence>
<protein>
    <submittedName>
        <fullName evidence="2">Alpha/beta hydrolase</fullName>
    </submittedName>
</protein>
<accession>A0ABR8YT20</accession>
<evidence type="ECO:0000313" key="2">
    <source>
        <dbReference type="EMBL" id="MBD8047345.1"/>
    </source>
</evidence>
<name>A0ABR8YT20_9CLOT</name>
<reference evidence="2 3" key="1">
    <citation type="submission" date="2020-08" db="EMBL/GenBank/DDBJ databases">
        <title>A Genomic Blueprint of the Chicken Gut Microbiome.</title>
        <authorList>
            <person name="Gilroy R."/>
            <person name="Ravi A."/>
            <person name="Getino M."/>
            <person name="Pursley I."/>
            <person name="Horton D.L."/>
            <person name="Alikhan N.-F."/>
            <person name="Baker D."/>
            <person name="Gharbi K."/>
            <person name="Hall N."/>
            <person name="Watson M."/>
            <person name="Adriaenssens E.M."/>
            <person name="Foster-Nyarko E."/>
            <person name="Jarju S."/>
            <person name="Secka A."/>
            <person name="Antonio M."/>
            <person name="Oren A."/>
            <person name="Chaudhuri R."/>
            <person name="La Ragione R.M."/>
            <person name="Hildebrand F."/>
            <person name="Pallen M.J."/>
        </authorList>
    </citation>
    <scope>NUCLEOTIDE SEQUENCE [LARGE SCALE GENOMIC DNA]</scope>
    <source>
        <strain evidence="2 3">N37</strain>
    </source>
</reference>
<dbReference type="EMBL" id="JACSQB010000074">
    <property type="protein sequence ID" value="MBD8047345.1"/>
    <property type="molecule type" value="Genomic_DNA"/>
</dbReference>
<feature type="domain" description="AB hydrolase-1" evidence="1">
    <location>
        <begin position="21"/>
        <end position="122"/>
    </location>
</feature>
<dbReference type="Pfam" id="PF00561">
    <property type="entry name" value="Abhydrolase_1"/>
    <property type="match status" value="1"/>
</dbReference>
<keyword evidence="2" id="KW-0378">Hydrolase</keyword>
<dbReference type="PANTHER" id="PTHR43798">
    <property type="entry name" value="MONOACYLGLYCEROL LIPASE"/>
    <property type="match status" value="1"/>
</dbReference>
<dbReference type="InterPro" id="IPR000073">
    <property type="entry name" value="AB_hydrolase_1"/>
</dbReference>
<evidence type="ECO:0000313" key="3">
    <source>
        <dbReference type="Proteomes" id="UP000627166"/>
    </source>
</evidence>
<dbReference type="SUPFAM" id="SSF53474">
    <property type="entry name" value="alpha/beta-Hydrolases"/>
    <property type="match status" value="1"/>
</dbReference>
<dbReference type="Gene3D" id="3.40.50.1820">
    <property type="entry name" value="alpha/beta hydrolase"/>
    <property type="match status" value="1"/>
</dbReference>
<sequence length="271" mass="31779">MPILNIEGYNIHYESYGSGEPIIFLAGMMMNTISWHPFRKSFSDYNLILVDLIDQGKSSNVNFQYDQNFQVEILYKFIEALNLDNCHIVGMSYGGEIALRFAVKYPDKLKSMILSNTVCYNYNIMKDVKELWDFAASTYDGRIFFKAVMPYIYSHIFYENNTKWIKKKEELFSRSFTKQWYEAFRRLIKSGENLNLVDEIESISLPTMIIGCEYDILTPIEYQKLIKEKIKGSRMVIIEESGHAVIYEKPIEFTAAIKGFLQTYNQKIKIF</sequence>
<dbReference type="PRINTS" id="PR00111">
    <property type="entry name" value="ABHYDROLASE"/>
</dbReference>
<organism evidence="2 3">
    <name type="scientific">Clostridium faecium</name>
    <dbReference type="NCBI Taxonomy" id="2762223"/>
    <lineage>
        <taxon>Bacteria</taxon>
        <taxon>Bacillati</taxon>
        <taxon>Bacillota</taxon>
        <taxon>Clostridia</taxon>
        <taxon>Eubacteriales</taxon>
        <taxon>Clostridiaceae</taxon>
        <taxon>Clostridium</taxon>
    </lineage>
</organism>